<dbReference type="SUPFAM" id="SSF54534">
    <property type="entry name" value="FKBP-like"/>
    <property type="match status" value="1"/>
</dbReference>
<protein>
    <recommendedName>
        <fullName evidence="6">Peptidyl-prolyl cis-trans isomerase</fullName>
        <ecNumber evidence="6">5.2.1.8</ecNumber>
    </recommendedName>
</protein>
<dbReference type="PROSITE" id="PS50059">
    <property type="entry name" value="FKBP_PPIASE"/>
    <property type="match status" value="1"/>
</dbReference>
<accession>A0A7W7CAS0</accession>
<dbReference type="EC" id="5.2.1.8" evidence="6"/>
<dbReference type="InterPro" id="IPR046357">
    <property type="entry name" value="PPIase_dom_sf"/>
</dbReference>
<evidence type="ECO:0000313" key="9">
    <source>
        <dbReference type="EMBL" id="MBB4677699.1"/>
    </source>
</evidence>
<evidence type="ECO:0000256" key="1">
    <source>
        <dbReference type="ARBA" id="ARBA00000971"/>
    </source>
</evidence>
<dbReference type="PROSITE" id="PS51318">
    <property type="entry name" value="TAT"/>
    <property type="match status" value="1"/>
</dbReference>
<dbReference type="Pfam" id="PF00254">
    <property type="entry name" value="FKBP_C"/>
    <property type="match status" value="1"/>
</dbReference>
<keyword evidence="4 5" id="KW-0413">Isomerase</keyword>
<evidence type="ECO:0000313" key="10">
    <source>
        <dbReference type="Proteomes" id="UP000533598"/>
    </source>
</evidence>
<dbReference type="Proteomes" id="UP000533598">
    <property type="component" value="Unassembled WGS sequence"/>
</dbReference>
<organism evidence="9 10">
    <name type="scientific">Crossiella cryophila</name>
    <dbReference type="NCBI Taxonomy" id="43355"/>
    <lineage>
        <taxon>Bacteria</taxon>
        <taxon>Bacillati</taxon>
        <taxon>Actinomycetota</taxon>
        <taxon>Actinomycetes</taxon>
        <taxon>Pseudonocardiales</taxon>
        <taxon>Pseudonocardiaceae</taxon>
        <taxon>Crossiella</taxon>
    </lineage>
</organism>
<feature type="domain" description="PPIase FKBP-type" evidence="8">
    <location>
        <begin position="114"/>
        <end position="202"/>
    </location>
</feature>
<comment type="caution">
    <text evidence="9">The sequence shown here is derived from an EMBL/GenBank/DDBJ whole genome shotgun (WGS) entry which is preliminary data.</text>
</comment>
<dbReference type="InterPro" id="IPR006311">
    <property type="entry name" value="TAT_signal"/>
</dbReference>
<feature type="chain" id="PRO_5038363500" description="Peptidyl-prolyl cis-trans isomerase" evidence="7">
    <location>
        <begin position="21"/>
        <end position="207"/>
    </location>
</feature>
<dbReference type="PANTHER" id="PTHR43811">
    <property type="entry name" value="FKBP-TYPE PEPTIDYL-PROLYL CIS-TRANS ISOMERASE FKPA"/>
    <property type="match status" value="1"/>
</dbReference>
<dbReference type="PANTHER" id="PTHR43811:SF19">
    <property type="entry name" value="39 KDA FK506-BINDING NUCLEAR PROTEIN"/>
    <property type="match status" value="1"/>
</dbReference>
<dbReference type="EMBL" id="JACHMH010000001">
    <property type="protein sequence ID" value="MBB4677699.1"/>
    <property type="molecule type" value="Genomic_DNA"/>
</dbReference>
<evidence type="ECO:0000256" key="7">
    <source>
        <dbReference type="SAM" id="SignalP"/>
    </source>
</evidence>
<keyword evidence="7" id="KW-0732">Signal</keyword>
<evidence type="ECO:0000256" key="6">
    <source>
        <dbReference type="RuleBase" id="RU003915"/>
    </source>
</evidence>
<dbReference type="InterPro" id="IPR001179">
    <property type="entry name" value="PPIase_FKBP_dom"/>
</dbReference>
<keyword evidence="10" id="KW-1185">Reference proteome</keyword>
<proteinExistence type="inferred from homology"/>
<keyword evidence="3 5" id="KW-0697">Rotamase</keyword>
<sequence length="207" mass="20495">MSLSLTISRARLLAAGAVTALGLLVAGCTPSEAPAGLEELAKANTTPSAAAASSSAATSAAGKPAGAPCTIDAFKVEGAANAKPTVTVPTDCSAPTTLLSKDITPGTGAGLKSGETVEAHYHLTTFSDRAFKQSSYDGGKTFTAPIGVGQVVKGWDQGLIGQKAGSRRLLVVPAELGYGAAGKGDIAPNETLIFVVDLVKITPGAGS</sequence>
<comment type="similarity">
    <text evidence="2 6">Belongs to the FKBP-type PPIase family.</text>
</comment>
<dbReference type="RefSeq" id="WP_185003614.1">
    <property type="nucleotide sequence ID" value="NZ_BAAAUI010000023.1"/>
</dbReference>
<evidence type="ECO:0000256" key="2">
    <source>
        <dbReference type="ARBA" id="ARBA00006577"/>
    </source>
</evidence>
<dbReference type="Gene3D" id="3.10.50.40">
    <property type="match status" value="1"/>
</dbReference>
<reference evidence="9 10" key="1">
    <citation type="submission" date="2020-08" db="EMBL/GenBank/DDBJ databases">
        <title>Sequencing the genomes of 1000 actinobacteria strains.</title>
        <authorList>
            <person name="Klenk H.-P."/>
        </authorList>
    </citation>
    <scope>NUCLEOTIDE SEQUENCE [LARGE SCALE GENOMIC DNA]</scope>
    <source>
        <strain evidence="9 10">DSM 44230</strain>
    </source>
</reference>
<evidence type="ECO:0000256" key="3">
    <source>
        <dbReference type="ARBA" id="ARBA00023110"/>
    </source>
</evidence>
<gene>
    <name evidence="9" type="ORF">HNR67_003817</name>
</gene>
<feature type="signal peptide" evidence="7">
    <location>
        <begin position="1"/>
        <end position="20"/>
    </location>
</feature>
<evidence type="ECO:0000256" key="4">
    <source>
        <dbReference type="ARBA" id="ARBA00023235"/>
    </source>
</evidence>
<dbReference type="AlphaFoldDB" id="A0A7W7CAS0"/>
<dbReference type="GO" id="GO:0003755">
    <property type="term" value="F:peptidyl-prolyl cis-trans isomerase activity"/>
    <property type="evidence" value="ECO:0007669"/>
    <property type="project" value="UniProtKB-UniRule"/>
</dbReference>
<evidence type="ECO:0000259" key="8">
    <source>
        <dbReference type="PROSITE" id="PS50059"/>
    </source>
</evidence>
<comment type="catalytic activity">
    <reaction evidence="1 5 6">
        <text>[protein]-peptidylproline (omega=180) = [protein]-peptidylproline (omega=0)</text>
        <dbReference type="Rhea" id="RHEA:16237"/>
        <dbReference type="Rhea" id="RHEA-COMP:10747"/>
        <dbReference type="Rhea" id="RHEA-COMP:10748"/>
        <dbReference type="ChEBI" id="CHEBI:83833"/>
        <dbReference type="ChEBI" id="CHEBI:83834"/>
        <dbReference type="EC" id="5.2.1.8"/>
    </reaction>
</comment>
<evidence type="ECO:0000256" key="5">
    <source>
        <dbReference type="PROSITE-ProRule" id="PRU00277"/>
    </source>
</evidence>
<name>A0A7W7CAS0_9PSEU</name>